<keyword evidence="1" id="KW-0645">Protease</keyword>
<evidence type="ECO:0000313" key="7">
    <source>
        <dbReference type="EMBL" id="KAK9187991.1"/>
    </source>
</evidence>
<organism evidence="7 8">
    <name type="scientific">Citrus x changshan-huyou</name>
    <dbReference type="NCBI Taxonomy" id="2935761"/>
    <lineage>
        <taxon>Eukaryota</taxon>
        <taxon>Viridiplantae</taxon>
        <taxon>Streptophyta</taxon>
        <taxon>Embryophyta</taxon>
        <taxon>Tracheophyta</taxon>
        <taxon>Spermatophyta</taxon>
        <taxon>Magnoliopsida</taxon>
        <taxon>eudicotyledons</taxon>
        <taxon>Gunneridae</taxon>
        <taxon>Pentapetalae</taxon>
        <taxon>rosids</taxon>
        <taxon>malvids</taxon>
        <taxon>Sapindales</taxon>
        <taxon>Rutaceae</taxon>
        <taxon>Aurantioideae</taxon>
        <taxon>Citrus</taxon>
    </lineage>
</organism>
<dbReference type="InterPro" id="IPR043502">
    <property type="entry name" value="DNA/RNA_pol_sf"/>
</dbReference>
<accession>A0AAP0LWI6</accession>
<dbReference type="PROSITE" id="PS50994">
    <property type="entry name" value="INTEGRASE"/>
    <property type="match status" value="1"/>
</dbReference>
<dbReference type="Proteomes" id="UP001428341">
    <property type="component" value="Unassembled WGS sequence"/>
</dbReference>
<sequence length="1459" mass="163853">MASSSLNQTTTISYTFPTPIKLDRSNYLIWKMQVLASIQGNGLEGYIDGSITAPYIDQGILNSEFVMWKRTNQQFLGWLLSSMTESVLGIVLGCKTSFEVWKALEKLSGSQNKTRALQLKNQMMLTKKNDLSVYDYFHKMKGIADSMAAAGAPMSDYDFMMSVLGGIGSEFNHVAVLITGRGLDLDLSESLSMLMTHEGMLEQQALAETMDANLAFAANFVQKGNNNKKGFRTYNSRSGFNQDASRSENSGYMMQGNFRGNQGGNFYRGRKGGRGNNMHGGRSWNQGGRTQMPSHVPGHFSQPYQPRCQVCFIIGHTAATCKDRFNKDFIPVTRYPHQNQVFNQGYNQRNMSAYMATPEAVMDDDWYLDSGATHHLTNDLNNLSISEPYEGNEKLLIGNGHGLTISHIGSTHLAVGNHRLLLKNLLFVPHITKNLLSISKLTSDNSLIIEFCGNTCFLKDKKKRTVFLEGVAMKGLYKLKLEPGSKTHQALFSTVNKESCFVPMSMVSHCSDGLQSCSFSNIQAKVVQHSSQQCLLSHSSRVSSTSINILHRQLGHPSSKVLKHVLTSCKHLQLSNKIQIPDFCDACQYGKVHKLHFGATEHKTTSPLELIHTDLWGLAPITYLNGYRYYISFIDDYSRYAWVYPLKTKSQALSVFAIFRTQVEKQFETVIKVLQSDWGGEFRSFVPYLQKHGILFRHPCPHTHHQNGTVERKHRHLVEMGLTLLAQAKLPLSFWWEAFSTSACLINRLPTSVLPSNKSPYEILFKHKPDYDFLKCFGCSCFPYLRFYNKHKFNYHTTKCLFIGYSSDHKGYKCLSSKGVVYVARHVVFNESEFPFSTDSLFSKQPSSSASEYRYPMFKVSSVSVPLHDPSGSSNTIIQPFQLPAASASSSSSSSLSLSSQPFQPSQSNHPPSHTSPYVSQNTSNQQPSSTQVSLPSHPMITRAKAGVFKPKFHAYSSVLGEQEPATVSQALSDSKWKAAMQAEYNALMENKTWILVPTSQATKIVGCKWVFRIKYNADGSVSKYKARLVAKGFHQTPGGKRGWKIRQIDINNAFLNGELNEDVYMFQPEGFVQSPSGHVCQLHKALYGLKQAPRAWFDRLRKALLQWGFQNSKADSSLFIKHELGGIVAVLVYVDDILITGDNNTVIETFIQYLGDTFALKDLGEFSYFLGIEVTHDAKGSLHLSQAKYVRDLLTRTDMENCRESDTPMSTGHKLRRAGNDDNLIVNVTEYRSIIGALQYLVLTRPELAFSVNKLSQFLAAPTEKHWVACKKILRYLKATEDYGLMFKAGDGISLTAYTDADWACDVDDRKSIGAYCSSKKQQTVARSSTESEYRALSTACAEIVWIQALLGELKLKCSQIPIIWCDNNGAAALATNPVYHAKTKHIELDLHFIREKVTGKQVEIKYVPSEWNIADVLTKPMAYSFFNYYRDKLNVVPRPLSLRRGVEMLNQQQQING</sequence>
<dbReference type="InterPro" id="IPR036397">
    <property type="entry name" value="RNaseH_sf"/>
</dbReference>
<evidence type="ECO:0000259" key="6">
    <source>
        <dbReference type="PROSITE" id="PS50994"/>
    </source>
</evidence>
<reference evidence="7 8" key="1">
    <citation type="submission" date="2024-05" db="EMBL/GenBank/DDBJ databases">
        <title>Haplotype-resolved chromosome-level genome assembly of Huyou (Citrus changshanensis).</title>
        <authorList>
            <person name="Miao C."/>
            <person name="Chen W."/>
            <person name="Wu Y."/>
            <person name="Wang L."/>
            <person name="Zhao S."/>
            <person name="Grierson D."/>
            <person name="Xu C."/>
            <person name="Chen K."/>
        </authorList>
    </citation>
    <scope>NUCLEOTIDE SEQUENCE [LARGE SCALE GENOMIC DNA]</scope>
    <source>
        <strain evidence="7">01-14</strain>
        <tissue evidence="7">Leaf</tissue>
    </source>
</reference>
<dbReference type="CDD" id="cd09272">
    <property type="entry name" value="RNase_HI_RT_Ty1"/>
    <property type="match status" value="1"/>
</dbReference>
<evidence type="ECO:0000256" key="5">
    <source>
        <dbReference type="SAM" id="MobiDB-lite"/>
    </source>
</evidence>
<dbReference type="InterPro" id="IPR013103">
    <property type="entry name" value="RVT_2"/>
</dbReference>
<dbReference type="Pfam" id="PF22936">
    <property type="entry name" value="Pol_BBD"/>
    <property type="match status" value="1"/>
</dbReference>
<dbReference type="SUPFAM" id="SSF56672">
    <property type="entry name" value="DNA/RNA polymerases"/>
    <property type="match status" value="1"/>
</dbReference>
<dbReference type="Pfam" id="PF25597">
    <property type="entry name" value="SH3_retrovirus"/>
    <property type="match status" value="1"/>
</dbReference>
<dbReference type="InterPro" id="IPR054722">
    <property type="entry name" value="PolX-like_BBD"/>
</dbReference>
<dbReference type="InterPro" id="IPR001584">
    <property type="entry name" value="Integrase_cat-core"/>
</dbReference>
<dbReference type="Pfam" id="PF00665">
    <property type="entry name" value="rve"/>
    <property type="match status" value="1"/>
</dbReference>
<dbReference type="Pfam" id="PF14223">
    <property type="entry name" value="Retrotran_gag_2"/>
    <property type="match status" value="1"/>
</dbReference>
<feature type="compositionally biased region" description="Low complexity" evidence="5">
    <location>
        <begin position="892"/>
        <end position="934"/>
    </location>
</feature>
<dbReference type="InterPro" id="IPR039537">
    <property type="entry name" value="Retrotran_Ty1/copia-like"/>
</dbReference>
<comment type="caution">
    <text evidence="7">The sequence shown here is derived from an EMBL/GenBank/DDBJ whole genome shotgun (WGS) entry which is preliminary data.</text>
</comment>
<evidence type="ECO:0000256" key="3">
    <source>
        <dbReference type="ARBA" id="ARBA00022750"/>
    </source>
</evidence>
<dbReference type="Pfam" id="PF07727">
    <property type="entry name" value="RVT_2"/>
    <property type="match status" value="2"/>
</dbReference>
<keyword evidence="2" id="KW-0479">Metal-binding</keyword>
<proteinExistence type="predicted"/>
<dbReference type="EMBL" id="JBCGBO010000007">
    <property type="protein sequence ID" value="KAK9187991.1"/>
    <property type="molecule type" value="Genomic_DNA"/>
</dbReference>
<feature type="domain" description="Integrase catalytic" evidence="6">
    <location>
        <begin position="603"/>
        <end position="768"/>
    </location>
</feature>
<dbReference type="GO" id="GO:0015074">
    <property type="term" value="P:DNA integration"/>
    <property type="evidence" value="ECO:0007669"/>
    <property type="project" value="InterPro"/>
</dbReference>
<dbReference type="InterPro" id="IPR012337">
    <property type="entry name" value="RNaseH-like_sf"/>
</dbReference>
<evidence type="ECO:0000256" key="4">
    <source>
        <dbReference type="ARBA" id="ARBA00022801"/>
    </source>
</evidence>
<evidence type="ECO:0000256" key="1">
    <source>
        <dbReference type="ARBA" id="ARBA00022670"/>
    </source>
</evidence>
<dbReference type="GO" id="GO:0003676">
    <property type="term" value="F:nucleic acid binding"/>
    <property type="evidence" value="ECO:0007669"/>
    <property type="project" value="InterPro"/>
</dbReference>
<gene>
    <name evidence="7" type="ORF">WN944_019390</name>
</gene>
<dbReference type="PANTHER" id="PTHR42648:SF26">
    <property type="entry name" value="INTEGRASE CATALYTIC DOMAIN-CONTAINING PROTEIN"/>
    <property type="match status" value="1"/>
</dbReference>
<dbReference type="Gene3D" id="3.30.420.10">
    <property type="entry name" value="Ribonuclease H-like superfamily/Ribonuclease H"/>
    <property type="match status" value="1"/>
</dbReference>
<keyword evidence="3" id="KW-0064">Aspartyl protease</keyword>
<protein>
    <recommendedName>
        <fullName evidence="6">Integrase catalytic domain-containing protein</fullName>
    </recommendedName>
</protein>
<name>A0AAP0LWI6_9ROSI</name>
<evidence type="ECO:0000313" key="8">
    <source>
        <dbReference type="Proteomes" id="UP001428341"/>
    </source>
</evidence>
<feature type="region of interest" description="Disordered" evidence="5">
    <location>
        <begin position="892"/>
        <end position="937"/>
    </location>
</feature>
<dbReference type="PANTHER" id="PTHR42648">
    <property type="entry name" value="TRANSPOSASE, PUTATIVE-RELATED"/>
    <property type="match status" value="1"/>
</dbReference>
<dbReference type="GO" id="GO:0006508">
    <property type="term" value="P:proteolysis"/>
    <property type="evidence" value="ECO:0007669"/>
    <property type="project" value="UniProtKB-KW"/>
</dbReference>
<dbReference type="GO" id="GO:0046872">
    <property type="term" value="F:metal ion binding"/>
    <property type="evidence" value="ECO:0007669"/>
    <property type="project" value="UniProtKB-KW"/>
</dbReference>
<keyword evidence="4" id="KW-0378">Hydrolase</keyword>
<dbReference type="InterPro" id="IPR057670">
    <property type="entry name" value="SH3_retrovirus"/>
</dbReference>
<evidence type="ECO:0000256" key="2">
    <source>
        <dbReference type="ARBA" id="ARBA00022723"/>
    </source>
</evidence>
<keyword evidence="8" id="KW-1185">Reference proteome</keyword>
<dbReference type="GO" id="GO:0004190">
    <property type="term" value="F:aspartic-type endopeptidase activity"/>
    <property type="evidence" value="ECO:0007669"/>
    <property type="project" value="UniProtKB-KW"/>
</dbReference>
<dbReference type="SUPFAM" id="SSF53098">
    <property type="entry name" value="Ribonuclease H-like"/>
    <property type="match status" value="1"/>
</dbReference>